<evidence type="ECO:0000259" key="5">
    <source>
        <dbReference type="PROSITE" id="PS50111"/>
    </source>
</evidence>
<comment type="caution">
    <text evidence="7">The sequence shown here is derived from an EMBL/GenBank/DDBJ whole genome shotgun (WGS) entry which is preliminary data.</text>
</comment>
<dbReference type="AlphaFoldDB" id="A0A840ZTS1"/>
<dbReference type="GO" id="GO:0004888">
    <property type="term" value="F:transmembrane signaling receptor activity"/>
    <property type="evidence" value="ECO:0007669"/>
    <property type="project" value="InterPro"/>
</dbReference>
<dbReference type="InterPro" id="IPR029151">
    <property type="entry name" value="Sensor-like_sf"/>
</dbReference>
<organism evidence="7 8">
    <name type="scientific">Methylorubrum rhodinum</name>
    <dbReference type="NCBI Taxonomy" id="29428"/>
    <lineage>
        <taxon>Bacteria</taxon>
        <taxon>Pseudomonadati</taxon>
        <taxon>Pseudomonadota</taxon>
        <taxon>Alphaproteobacteria</taxon>
        <taxon>Hyphomicrobiales</taxon>
        <taxon>Methylobacteriaceae</taxon>
        <taxon>Methylorubrum</taxon>
    </lineage>
</organism>
<dbReference type="RefSeq" id="WP_281383353.1">
    <property type="nucleotide sequence ID" value="NZ_JACHOP010000038.1"/>
</dbReference>
<feature type="domain" description="Methyl-accepting transducer" evidence="5">
    <location>
        <begin position="298"/>
        <end position="541"/>
    </location>
</feature>
<protein>
    <submittedName>
        <fullName evidence="7">Methyl-accepting chemotaxis protein</fullName>
    </submittedName>
</protein>
<dbReference type="InterPro" id="IPR003660">
    <property type="entry name" value="HAMP_dom"/>
</dbReference>
<evidence type="ECO:0000259" key="6">
    <source>
        <dbReference type="PROSITE" id="PS50885"/>
    </source>
</evidence>
<feature type="transmembrane region" description="Helical" evidence="4">
    <location>
        <begin position="184"/>
        <end position="212"/>
    </location>
</feature>
<evidence type="ECO:0000256" key="1">
    <source>
        <dbReference type="ARBA" id="ARBA00023224"/>
    </source>
</evidence>
<dbReference type="SUPFAM" id="SSF58104">
    <property type="entry name" value="Methyl-accepting chemotaxis protein (MCP) signaling domain"/>
    <property type="match status" value="1"/>
</dbReference>
<dbReference type="PROSITE" id="PS50111">
    <property type="entry name" value="CHEMOTAXIS_TRANSDUC_2"/>
    <property type="match status" value="1"/>
</dbReference>
<dbReference type="CDD" id="cd06225">
    <property type="entry name" value="HAMP"/>
    <property type="match status" value="1"/>
</dbReference>
<feature type="domain" description="HAMP" evidence="6">
    <location>
        <begin position="212"/>
        <end position="265"/>
    </location>
</feature>
<keyword evidence="1 3" id="KW-0807">Transducer</keyword>
<dbReference type="Gene3D" id="6.10.340.10">
    <property type="match status" value="1"/>
</dbReference>
<name>A0A840ZTS1_9HYPH</name>
<dbReference type="PROSITE" id="PS50885">
    <property type="entry name" value="HAMP"/>
    <property type="match status" value="1"/>
</dbReference>
<dbReference type="Gene3D" id="1.10.287.950">
    <property type="entry name" value="Methyl-accepting chemotaxis protein"/>
    <property type="match status" value="1"/>
</dbReference>
<dbReference type="PANTHER" id="PTHR32089">
    <property type="entry name" value="METHYL-ACCEPTING CHEMOTAXIS PROTEIN MCPB"/>
    <property type="match status" value="1"/>
</dbReference>
<dbReference type="Pfam" id="PF00015">
    <property type="entry name" value="MCPsignal"/>
    <property type="match status" value="1"/>
</dbReference>
<dbReference type="EMBL" id="JACHOP010000038">
    <property type="protein sequence ID" value="MBB5760227.1"/>
    <property type="molecule type" value="Genomic_DNA"/>
</dbReference>
<dbReference type="InterPro" id="IPR004090">
    <property type="entry name" value="Chemotax_Me-accpt_rcpt"/>
</dbReference>
<dbReference type="GO" id="GO:0007165">
    <property type="term" value="P:signal transduction"/>
    <property type="evidence" value="ECO:0007669"/>
    <property type="project" value="UniProtKB-KW"/>
</dbReference>
<comment type="similarity">
    <text evidence="2">Belongs to the methyl-accepting chemotaxis (MCP) protein family.</text>
</comment>
<keyword evidence="4" id="KW-0472">Membrane</keyword>
<evidence type="ECO:0000313" key="8">
    <source>
        <dbReference type="Proteomes" id="UP000583454"/>
    </source>
</evidence>
<dbReference type="Proteomes" id="UP000583454">
    <property type="component" value="Unassembled WGS sequence"/>
</dbReference>
<dbReference type="InterPro" id="IPR033462">
    <property type="entry name" value="Cache_3-Cache_2"/>
</dbReference>
<gene>
    <name evidence="7" type="ORF">HNR00_004974</name>
</gene>
<evidence type="ECO:0000256" key="4">
    <source>
        <dbReference type="SAM" id="Phobius"/>
    </source>
</evidence>
<dbReference type="SMART" id="SM00304">
    <property type="entry name" value="HAMP"/>
    <property type="match status" value="1"/>
</dbReference>
<dbReference type="Pfam" id="PF00672">
    <property type="entry name" value="HAMP"/>
    <property type="match status" value="1"/>
</dbReference>
<evidence type="ECO:0000313" key="7">
    <source>
        <dbReference type="EMBL" id="MBB5760227.1"/>
    </source>
</evidence>
<dbReference type="InterPro" id="IPR004089">
    <property type="entry name" value="MCPsignal_dom"/>
</dbReference>
<keyword evidence="4" id="KW-1133">Transmembrane helix</keyword>
<dbReference type="SUPFAM" id="SSF103190">
    <property type="entry name" value="Sensory domain-like"/>
    <property type="match status" value="1"/>
</dbReference>
<evidence type="ECO:0000256" key="3">
    <source>
        <dbReference type="PROSITE-ProRule" id="PRU00284"/>
    </source>
</evidence>
<keyword evidence="4" id="KW-0812">Transmembrane</keyword>
<dbReference type="PANTHER" id="PTHR32089:SF112">
    <property type="entry name" value="LYSOZYME-LIKE PROTEIN-RELATED"/>
    <property type="match status" value="1"/>
</dbReference>
<accession>A0A840ZTS1</accession>
<reference evidence="7 8" key="1">
    <citation type="submission" date="2020-08" db="EMBL/GenBank/DDBJ databases">
        <title>Genomic Encyclopedia of Type Strains, Phase IV (KMG-IV): sequencing the most valuable type-strain genomes for metagenomic binning, comparative biology and taxonomic classification.</title>
        <authorList>
            <person name="Goeker M."/>
        </authorList>
    </citation>
    <scope>NUCLEOTIDE SEQUENCE [LARGE SCALE GENOMIC DNA]</scope>
    <source>
        <strain evidence="7 8">DSM 2163</strain>
    </source>
</reference>
<dbReference type="SMART" id="SM00283">
    <property type="entry name" value="MA"/>
    <property type="match status" value="1"/>
</dbReference>
<dbReference type="GO" id="GO:0006935">
    <property type="term" value="P:chemotaxis"/>
    <property type="evidence" value="ECO:0007669"/>
    <property type="project" value="InterPro"/>
</dbReference>
<sequence>MTAKVIALAVIAVSLTSGAFWLAASHEIWTELEARQAEEGRLHIATLARVFAETNGGAELRFDGRTLATAQAPDLSGLSDLSIVDRTVAYVGGNATVFAYDGTRDAFVRRITNVKKENGERAVGTVLAADHPAQAKLRRGETYAGPADLFGRRFFTVYHPTLDAAGKVNGILYVGIGIERYHDLYWGAMTSMGGIAALVALLSSVGAGLVAVRLFRPLTGIAARTERLAQGDLDSPIYHTERADEIGAVARALNGLVATSRWARDLESEQRDAAHEESRRRTHLDGEIARFRSEAGRSMADVRERARALGERAGAMSDLSRRAESGVGSASSGFHDTALHVQAVASAAEELTASIAEISVRIEAARCEVEGAAGEARATDGGIRELAGSVQRIGDVVGLIRAIAEQTNLLALNATIEAARAGEAGRGFAVVASEVKELAGQTAKATEEIAGQIGQVQQATDAAVAAIRRMSERMGVISGTTGELAASVSAQGAATGEISRNAADNAAAAVAISAALSAITEAARRAAGTAGEVEGAAGSVADSAQALEARIDTFLRAVAA</sequence>
<dbReference type="PRINTS" id="PR00260">
    <property type="entry name" value="CHEMTRNSDUCR"/>
</dbReference>
<keyword evidence="8" id="KW-1185">Reference proteome</keyword>
<dbReference type="GO" id="GO:0016020">
    <property type="term" value="C:membrane"/>
    <property type="evidence" value="ECO:0007669"/>
    <property type="project" value="InterPro"/>
</dbReference>
<evidence type="ECO:0000256" key="2">
    <source>
        <dbReference type="ARBA" id="ARBA00029447"/>
    </source>
</evidence>
<dbReference type="Pfam" id="PF17201">
    <property type="entry name" value="Cache_3-Cache_2"/>
    <property type="match status" value="1"/>
</dbReference>
<proteinExistence type="inferred from homology"/>